<protein>
    <submittedName>
        <fullName evidence="1">Uncharacterized protein</fullName>
    </submittedName>
</protein>
<evidence type="ECO:0000313" key="1">
    <source>
        <dbReference type="EMBL" id="RKN51059.1"/>
    </source>
</evidence>
<proteinExistence type="predicted"/>
<organism evidence="1 2">
    <name type="scientific">Micromonospora endolithica</name>
    <dbReference type="NCBI Taxonomy" id="230091"/>
    <lineage>
        <taxon>Bacteria</taxon>
        <taxon>Bacillati</taxon>
        <taxon>Actinomycetota</taxon>
        <taxon>Actinomycetes</taxon>
        <taxon>Micromonosporales</taxon>
        <taxon>Micromonosporaceae</taxon>
        <taxon>Micromonospora</taxon>
    </lineage>
</organism>
<sequence length="171" mass="18210">MRAVTEGGMRPELDRSLLVDLARPVVARISPGEDELFPLLTEAYFADPGAFAEPARRGGPLAFGLPEVLVLLTPVALAAMTEAVRYVVELAMRKGHRVTSAALRRAFRAAPPQSVGSASDAQASLELTVQEWSEVRRIVEQVAVRGGVDPDQAALIADAVVGQGRLSGEVR</sequence>
<evidence type="ECO:0000313" key="2">
    <source>
        <dbReference type="Proteomes" id="UP000281726"/>
    </source>
</evidence>
<name>A0A3A9ZS70_9ACTN</name>
<dbReference type="AlphaFoldDB" id="A0A3A9ZS70"/>
<dbReference type="Proteomes" id="UP000281726">
    <property type="component" value="Unassembled WGS sequence"/>
</dbReference>
<comment type="caution">
    <text evidence="1">The sequence shown here is derived from an EMBL/GenBank/DDBJ whole genome shotgun (WGS) entry which is preliminary data.</text>
</comment>
<dbReference type="EMBL" id="RBAK01000001">
    <property type="protein sequence ID" value="RKN51059.1"/>
    <property type="molecule type" value="Genomic_DNA"/>
</dbReference>
<reference evidence="1 2" key="1">
    <citation type="journal article" date="2004" name="Syst. Appl. Microbiol.">
        <title>Cryptoendolithic actinomycetes from antarctic sandstone rock samples: Micromonospora endolithica sp. nov. and two isolates related to Micromonospora coerulea Jensen 1932.</title>
        <authorList>
            <person name="Hirsch P."/>
            <person name="Mevs U."/>
            <person name="Kroppenstedt R.M."/>
            <person name="Schumann P."/>
            <person name="Stackebrandt E."/>
        </authorList>
    </citation>
    <scope>NUCLEOTIDE SEQUENCE [LARGE SCALE GENOMIC DNA]</scope>
    <source>
        <strain evidence="1 2">JCM 12677</strain>
    </source>
</reference>
<accession>A0A3A9ZS70</accession>
<gene>
    <name evidence="1" type="ORF">D7223_04885</name>
</gene>
<keyword evidence="2" id="KW-1185">Reference proteome</keyword>